<protein>
    <recommendedName>
        <fullName evidence="1">Endonuclease GajA/Old nuclease/RecF-like AAA domain-containing protein</fullName>
    </recommendedName>
</protein>
<organism evidence="2 3">
    <name type="scientific">Marispirochaeta aestuarii</name>
    <dbReference type="NCBI Taxonomy" id="1963862"/>
    <lineage>
        <taxon>Bacteria</taxon>
        <taxon>Pseudomonadati</taxon>
        <taxon>Spirochaetota</taxon>
        <taxon>Spirochaetia</taxon>
        <taxon>Spirochaetales</taxon>
        <taxon>Spirochaetaceae</taxon>
        <taxon>Marispirochaeta</taxon>
    </lineage>
</organism>
<dbReference type="Proteomes" id="UP000192343">
    <property type="component" value="Unassembled WGS sequence"/>
</dbReference>
<dbReference type="PANTHER" id="PTHR43581:SF2">
    <property type="entry name" value="EXCINUCLEASE ATPASE SUBUNIT"/>
    <property type="match status" value="1"/>
</dbReference>
<proteinExistence type="predicted"/>
<dbReference type="CDD" id="cd00267">
    <property type="entry name" value="ABC_ATPase"/>
    <property type="match status" value="1"/>
</dbReference>
<dbReference type="Pfam" id="PF13175">
    <property type="entry name" value="AAA_15"/>
    <property type="match status" value="1"/>
</dbReference>
<dbReference type="InterPro" id="IPR027417">
    <property type="entry name" value="P-loop_NTPase"/>
</dbReference>
<feature type="domain" description="Endonuclease GajA/Old nuclease/RecF-like AAA" evidence="1">
    <location>
        <begin position="4"/>
        <end position="380"/>
    </location>
</feature>
<evidence type="ECO:0000259" key="1">
    <source>
        <dbReference type="Pfam" id="PF13175"/>
    </source>
</evidence>
<reference evidence="2 3" key="1">
    <citation type="submission" date="2017-03" db="EMBL/GenBank/DDBJ databases">
        <title>Draft Genome sequence of Marispirochaeta sp. strain JC444.</title>
        <authorList>
            <person name="Shivani Y."/>
            <person name="Subhash Y."/>
            <person name="Sasikala C."/>
            <person name="Ramana C."/>
        </authorList>
    </citation>
    <scope>NUCLEOTIDE SEQUENCE [LARGE SCALE GENOMIC DNA]</scope>
    <source>
        <strain evidence="2 3">JC444</strain>
    </source>
</reference>
<sequence length="433" mass="50888">MRSMKLTKIVIENYKSIKYLEIDCQKYGDSHTTMLIGVNESGKSNILQAISMFRTPSYECDYDIIHNQKDEENNYVDLWFNLQFDSKNEYLKEIREMFKNGDILDFEIKDLVKNVYLGSDDKNFNEVYHYSIVNITSKIKISEEVATKNVNGQPQKYKIYKIEMIKENDANEEELSEEVLKEIINNSLVKIVKSKEPKVSFWKPSEEYLISNVKLEDFKNNPTVNIPLRNIFAISGYKTKQKIADEINRITNDQLRRKMMTKLSKATTRYIQKIWRHNIEFDIEINDSKLCVVSVKDSGSDNQYNFHKMTNRSEGFKQFISLILSLSIETRELNKENDLILIDEPEAHLHPSGIRDLREELLEIGKTNYLFIATHSPFLVDFKRKERNIIVKKGRTALTELQYIKNEQDLRDDEVLEIAFGINIYKDLLLVHT</sequence>
<name>A0A1Y1RYX9_9SPIO</name>
<evidence type="ECO:0000313" key="3">
    <source>
        <dbReference type="Proteomes" id="UP000192343"/>
    </source>
</evidence>
<dbReference type="AlphaFoldDB" id="A0A1Y1RYX9"/>
<dbReference type="InterPro" id="IPR041685">
    <property type="entry name" value="AAA_GajA/Old/RecF-like"/>
</dbReference>
<accession>A0A1Y1RYX9</accession>
<evidence type="ECO:0000313" key="2">
    <source>
        <dbReference type="EMBL" id="ORC35742.1"/>
    </source>
</evidence>
<dbReference type="InterPro" id="IPR051396">
    <property type="entry name" value="Bact_Antivir_Def_Nuclease"/>
</dbReference>
<comment type="caution">
    <text evidence="2">The sequence shown here is derived from an EMBL/GenBank/DDBJ whole genome shotgun (WGS) entry which is preliminary data.</text>
</comment>
<dbReference type="RefSeq" id="WP_083050132.1">
    <property type="nucleotide sequence ID" value="NZ_MWQY01000008.1"/>
</dbReference>
<gene>
    <name evidence="2" type="ORF">B4O97_08885</name>
</gene>
<dbReference type="PANTHER" id="PTHR43581">
    <property type="entry name" value="ATP/GTP PHOSPHATASE"/>
    <property type="match status" value="1"/>
</dbReference>
<dbReference type="Gene3D" id="3.40.50.300">
    <property type="entry name" value="P-loop containing nucleotide triphosphate hydrolases"/>
    <property type="match status" value="1"/>
</dbReference>
<dbReference type="OrthoDB" id="354197at2"/>
<dbReference type="SUPFAM" id="SSF52540">
    <property type="entry name" value="P-loop containing nucleoside triphosphate hydrolases"/>
    <property type="match status" value="1"/>
</dbReference>
<dbReference type="EMBL" id="MWQY01000008">
    <property type="protein sequence ID" value="ORC35742.1"/>
    <property type="molecule type" value="Genomic_DNA"/>
</dbReference>
<keyword evidence="3" id="KW-1185">Reference proteome</keyword>
<dbReference type="STRING" id="1963862.B4O97_08885"/>